<evidence type="ECO:0000256" key="1">
    <source>
        <dbReference type="ARBA" id="ARBA00007534"/>
    </source>
</evidence>
<evidence type="ECO:0000256" key="5">
    <source>
        <dbReference type="SAM" id="MobiDB-lite"/>
    </source>
</evidence>
<feature type="chain" id="PRO_5045848059" evidence="6">
    <location>
        <begin position="33"/>
        <end position="768"/>
    </location>
</feature>
<sequence>MKRSRRILGLVSAGTALSLVTIGVTATASASADPTTTTVAAITSAIPDLGDLAGTVDWTAAATAAANTAAAASGNGQATASTPNVTGDAITDKAVTAPVREGVNLIAGALPPGAIVPGSKGTDGMLTGSTAPRCAATVITAVPGTFETGPTADPNAPVGLLAQVVEPLTAALGNQVSATFIPYASDASVNGTSYLRSVSTGVQATLATMEDVANRCPEAQQILLGFSQGAEIGGDVATAIGQRRTSINPDSVVAVGLFSDPKRPETSNVLADTTQTQPALPTSLQEKIKEIVESPSFAQMQLQLTDGFRSLVNQVATQVSDTGRAVADATAPTSSTQKSTTTTTTHAAVPDSDSQAVATTTSPEETASVAGSSTNSAETTTKRPAAGQSGSTTTSHSPTTTSSSKSSSAESPGAASTRAPSVTDDPLMQPLDDGTNRDGINNAPAAKPSTSPKAPTTSKAAPSSSKTAAAGSETNNTADGGLASNFAKSLAGDGVKPEARIAVNVNENRKVDVAPVTMGAVSGGGLSGQRDSDFGALSGVVAEICVPGDVVCSLPENSELARQLVQVGKNVSGNLGELATVDGANRMVGLLSLQAVNTVADITGMPRSKLSAETLQSMVEMIAGSAMTSMGNPAGAALLAKGVSALPNALPEVFAQIADIPAILAQLPNAGDTAMKNLGLDKVVDRISQAFAEAGMTSPLQFDKLPIAIPRVLEALAQDNQGLLQLATNPAVHSGNSLHVAFDTIQIAGNQDPYQWVDDWFKRISVTA</sequence>
<evidence type="ECO:0000256" key="6">
    <source>
        <dbReference type="SAM" id="SignalP"/>
    </source>
</evidence>
<feature type="compositionally biased region" description="Low complexity" evidence="5">
    <location>
        <begin position="443"/>
        <end position="470"/>
    </location>
</feature>
<keyword evidence="6" id="KW-0732">Signal</keyword>
<protein>
    <submittedName>
        <fullName evidence="7">Cutinase family protein</fullName>
    </submittedName>
</protein>
<proteinExistence type="inferred from homology"/>
<name>A0ABV5XPA5_9NOCA</name>
<keyword evidence="2" id="KW-0719">Serine esterase</keyword>
<dbReference type="PANTHER" id="PTHR33630:SF9">
    <property type="entry name" value="CUTINASE 4"/>
    <property type="match status" value="1"/>
</dbReference>
<accession>A0ABV5XPA5</accession>
<keyword evidence="8" id="KW-1185">Reference proteome</keyword>
<gene>
    <name evidence="7" type="ORF">ACFFQ6_29160</name>
</gene>
<organism evidence="7 8">
    <name type="scientific">Rhodococcus baikonurensis</name>
    <dbReference type="NCBI Taxonomy" id="172041"/>
    <lineage>
        <taxon>Bacteria</taxon>
        <taxon>Bacillati</taxon>
        <taxon>Actinomycetota</taxon>
        <taxon>Actinomycetes</taxon>
        <taxon>Mycobacteriales</taxon>
        <taxon>Nocardiaceae</taxon>
        <taxon>Rhodococcus</taxon>
        <taxon>Rhodococcus erythropolis group</taxon>
    </lineage>
</organism>
<feature type="compositionally biased region" description="Low complexity" evidence="5">
    <location>
        <begin position="384"/>
        <end position="417"/>
    </location>
</feature>
<dbReference type="EMBL" id="JBHMAS010000080">
    <property type="protein sequence ID" value="MFB9783772.1"/>
    <property type="molecule type" value="Genomic_DNA"/>
</dbReference>
<comment type="caution">
    <text evidence="7">The sequence shown here is derived from an EMBL/GenBank/DDBJ whole genome shotgun (WGS) entry which is preliminary data.</text>
</comment>
<evidence type="ECO:0000313" key="7">
    <source>
        <dbReference type="EMBL" id="MFB9783772.1"/>
    </source>
</evidence>
<feature type="signal peptide" evidence="6">
    <location>
        <begin position="1"/>
        <end position="32"/>
    </location>
</feature>
<feature type="region of interest" description="Disordered" evidence="5">
    <location>
        <begin position="321"/>
        <end position="480"/>
    </location>
</feature>
<dbReference type="InterPro" id="IPR000675">
    <property type="entry name" value="Cutinase/axe"/>
</dbReference>
<feature type="compositionally biased region" description="Low complexity" evidence="5">
    <location>
        <begin position="329"/>
        <end position="348"/>
    </location>
</feature>
<dbReference type="Gene3D" id="3.40.50.1820">
    <property type="entry name" value="alpha/beta hydrolase"/>
    <property type="match status" value="2"/>
</dbReference>
<keyword evidence="4" id="KW-1015">Disulfide bond</keyword>
<dbReference type="RefSeq" id="WP_378376345.1">
    <property type="nucleotide sequence ID" value="NZ_JBHMAS010000080.1"/>
</dbReference>
<keyword evidence="3" id="KW-0378">Hydrolase</keyword>
<evidence type="ECO:0000313" key="8">
    <source>
        <dbReference type="Proteomes" id="UP001589587"/>
    </source>
</evidence>
<feature type="compositionally biased region" description="Polar residues" evidence="5">
    <location>
        <begin position="352"/>
        <end position="379"/>
    </location>
</feature>
<evidence type="ECO:0000256" key="3">
    <source>
        <dbReference type="ARBA" id="ARBA00022801"/>
    </source>
</evidence>
<dbReference type="Proteomes" id="UP001589587">
    <property type="component" value="Unassembled WGS sequence"/>
</dbReference>
<dbReference type="SMART" id="SM01110">
    <property type="entry name" value="Cutinase"/>
    <property type="match status" value="1"/>
</dbReference>
<evidence type="ECO:0000256" key="4">
    <source>
        <dbReference type="ARBA" id="ARBA00023157"/>
    </source>
</evidence>
<dbReference type="InterPro" id="IPR029058">
    <property type="entry name" value="AB_hydrolase_fold"/>
</dbReference>
<dbReference type="PANTHER" id="PTHR33630">
    <property type="entry name" value="CUTINASE RV1984C-RELATED-RELATED"/>
    <property type="match status" value="1"/>
</dbReference>
<evidence type="ECO:0000256" key="2">
    <source>
        <dbReference type="ARBA" id="ARBA00022487"/>
    </source>
</evidence>
<dbReference type="Pfam" id="PF01083">
    <property type="entry name" value="Cutinase"/>
    <property type="match status" value="1"/>
</dbReference>
<reference evidence="7 8" key="1">
    <citation type="submission" date="2024-09" db="EMBL/GenBank/DDBJ databases">
        <authorList>
            <person name="Sun Q."/>
            <person name="Mori K."/>
        </authorList>
    </citation>
    <scope>NUCLEOTIDE SEQUENCE [LARGE SCALE GENOMIC DNA]</scope>
    <source>
        <strain evidence="7 8">JCM 11411</strain>
    </source>
</reference>
<dbReference type="SUPFAM" id="SSF53474">
    <property type="entry name" value="alpha/beta-Hydrolases"/>
    <property type="match status" value="1"/>
</dbReference>
<comment type="similarity">
    <text evidence="1">Belongs to the cutinase family.</text>
</comment>